<dbReference type="InterPro" id="IPR005801">
    <property type="entry name" value="ADC_synthase"/>
</dbReference>
<evidence type="ECO:0000256" key="8">
    <source>
        <dbReference type="ARBA" id="ARBA00023141"/>
    </source>
</evidence>
<dbReference type="GO" id="GO:0046872">
    <property type="term" value="F:metal ion binding"/>
    <property type="evidence" value="ECO:0007669"/>
    <property type="project" value="UniProtKB-KW"/>
</dbReference>
<dbReference type="GO" id="GO:0000162">
    <property type="term" value="P:L-tryptophan biosynthetic process"/>
    <property type="evidence" value="ECO:0007669"/>
    <property type="project" value="UniProtKB-UniPathway"/>
</dbReference>
<dbReference type="GO" id="GO:0004049">
    <property type="term" value="F:anthranilate synthase activity"/>
    <property type="evidence" value="ECO:0007669"/>
    <property type="project" value="UniProtKB-EC"/>
</dbReference>
<dbReference type="Pfam" id="PF00425">
    <property type="entry name" value="Chorismate_bind"/>
    <property type="match status" value="1"/>
</dbReference>
<feature type="domain" description="Anthranilate synthase component I N-terminal" evidence="14">
    <location>
        <begin position="31"/>
        <end position="171"/>
    </location>
</feature>
<keyword evidence="12" id="KW-0479">Metal-binding</keyword>
<dbReference type="InterPro" id="IPR015890">
    <property type="entry name" value="Chorismate_C"/>
</dbReference>
<protein>
    <recommendedName>
        <fullName evidence="5 12">Anthranilate synthase component 1</fullName>
        <ecNumber evidence="4 12">4.1.3.27</ecNumber>
    </recommendedName>
</protein>
<evidence type="ECO:0000256" key="5">
    <source>
        <dbReference type="ARBA" id="ARBA00020653"/>
    </source>
</evidence>
<sequence length="493" mass="55569">MINLFYPNLETVKTLAQEYPIIPVATEYYADTETPISVFKKLQTERHCFLLESVEKGNDRARYSFVGRNPFLIFKSCGDRVTLTDSDGKTTERTGHPMKILSEISQRYRSPVIEGIPSFSGGAVGQFGYDVARMFEKLDSPPPSDLNLPEMHFLFVDEIIAFDHKMQRLILIVNMRTDGDVEKNYERAQRRIVEIKQELDTQPANHISRAIRYRDKLEIKSNMTKEEYCRKVERAKEYIKNGDIFQVVFAQRFSIQTNVDPLNAYRAMRLINPSPYMYYLKFDDYQIAGASPEMLVRVQNGVVRTCPIAGTKPRGKTPAEDEANCKALLEDEKENAEHVMLVDLGRNDIGKVSEFGTVEVSRFQYLQKFSHVIHMTSDVQGRLAKDKTVFDALASALPAGTLSGAPKIRAMEIIDELETVRRGIYGGAIGYISFNGNFDSCITIRTALFKDGTAYVGAGGGIVYDSDPETEYQESVNKAAAVIKSIEEAGEIV</sequence>
<feature type="domain" description="Chorismate-utilising enzyme C-terminal" evidence="13">
    <location>
        <begin position="225"/>
        <end position="478"/>
    </location>
</feature>
<evidence type="ECO:0000256" key="6">
    <source>
        <dbReference type="ARBA" id="ARBA00022605"/>
    </source>
</evidence>
<dbReference type="Gene3D" id="3.60.120.10">
    <property type="entry name" value="Anthranilate synthase"/>
    <property type="match status" value="1"/>
</dbReference>
<evidence type="ECO:0000256" key="12">
    <source>
        <dbReference type="RuleBase" id="RU364045"/>
    </source>
</evidence>
<evidence type="ECO:0000256" key="1">
    <source>
        <dbReference type="ARBA" id="ARBA00004873"/>
    </source>
</evidence>
<dbReference type="eggNOG" id="COG0147">
    <property type="taxonomic scope" value="Bacteria"/>
</dbReference>
<evidence type="ECO:0000256" key="4">
    <source>
        <dbReference type="ARBA" id="ARBA00012266"/>
    </source>
</evidence>
<dbReference type="Pfam" id="PF04715">
    <property type="entry name" value="Anth_synt_I_N"/>
    <property type="match status" value="1"/>
</dbReference>
<comment type="catalytic activity">
    <reaction evidence="11 12">
        <text>chorismate + L-glutamine = anthranilate + pyruvate + L-glutamate + H(+)</text>
        <dbReference type="Rhea" id="RHEA:21732"/>
        <dbReference type="ChEBI" id="CHEBI:15361"/>
        <dbReference type="ChEBI" id="CHEBI:15378"/>
        <dbReference type="ChEBI" id="CHEBI:16567"/>
        <dbReference type="ChEBI" id="CHEBI:29748"/>
        <dbReference type="ChEBI" id="CHEBI:29985"/>
        <dbReference type="ChEBI" id="CHEBI:58359"/>
        <dbReference type="EC" id="4.1.3.27"/>
    </reaction>
</comment>
<evidence type="ECO:0000256" key="9">
    <source>
        <dbReference type="ARBA" id="ARBA00023239"/>
    </source>
</evidence>
<organism evidence="15 16">
    <name type="scientific">[Clostridium] methylpentosum DSM 5476</name>
    <dbReference type="NCBI Taxonomy" id="537013"/>
    <lineage>
        <taxon>Bacteria</taxon>
        <taxon>Bacillati</taxon>
        <taxon>Bacillota</taxon>
        <taxon>Clostridia</taxon>
        <taxon>Eubacteriales</taxon>
        <taxon>Oscillospiraceae</taxon>
        <taxon>Oscillospiraceae incertae sedis</taxon>
    </lineage>
</organism>
<dbReference type="UniPathway" id="UPA00035">
    <property type="reaction ID" value="UER00040"/>
</dbReference>
<comment type="subunit">
    <text evidence="3 12">Heterotetramer consisting of two non-identical subunits: a beta subunit (TrpG) and a large alpha subunit (TrpE).</text>
</comment>
<dbReference type="PANTHER" id="PTHR11236:SF9">
    <property type="entry name" value="ANTHRANILATE SYNTHASE COMPONENT 1"/>
    <property type="match status" value="1"/>
</dbReference>
<comment type="function">
    <text evidence="10 12">Part of a heterotetrameric complex that catalyzes the two-step biosynthesis of anthranilate, an intermediate in the biosynthesis of L-tryptophan. In the first step, the glutamine-binding beta subunit (TrpG) of anthranilate synthase (AS) provides the glutamine amidotransferase activity which generates ammonia as a substrate that, along with chorismate, is used in the second step, catalyzed by the large alpha subunit of AS (TrpE) to produce anthranilate. In the absence of TrpG, TrpE can synthesize anthranilate directly from chorismate and high concentrations of ammonia.</text>
</comment>
<evidence type="ECO:0000313" key="15">
    <source>
        <dbReference type="EMBL" id="EEG31674.1"/>
    </source>
</evidence>
<reference evidence="15 16" key="2">
    <citation type="submission" date="2009-02" db="EMBL/GenBank/DDBJ databases">
        <title>Draft genome sequence of Clostridium methylpentosum (DSM 5476).</title>
        <authorList>
            <person name="Sudarsanam P."/>
            <person name="Ley R."/>
            <person name="Guruge J."/>
            <person name="Turnbaugh P.J."/>
            <person name="Mahowald M."/>
            <person name="Liep D."/>
            <person name="Gordon J."/>
        </authorList>
    </citation>
    <scope>NUCLEOTIDE SEQUENCE [LARGE SCALE GENOMIC DNA]</scope>
    <source>
        <strain evidence="15 16">DSM 5476</strain>
    </source>
</reference>
<evidence type="ECO:0000313" key="16">
    <source>
        <dbReference type="Proteomes" id="UP000003340"/>
    </source>
</evidence>
<accession>C0EA55</accession>
<keyword evidence="8 12" id="KW-0057">Aromatic amino acid biosynthesis</keyword>
<evidence type="ECO:0000256" key="7">
    <source>
        <dbReference type="ARBA" id="ARBA00022822"/>
    </source>
</evidence>
<keyword evidence="9 12" id="KW-0456">Lyase</keyword>
<comment type="caution">
    <text evidence="15">The sequence shown here is derived from an EMBL/GenBank/DDBJ whole genome shotgun (WGS) entry which is preliminary data.</text>
</comment>
<proteinExistence type="inferred from homology"/>
<dbReference type="Proteomes" id="UP000003340">
    <property type="component" value="Unassembled WGS sequence"/>
</dbReference>
<dbReference type="InterPro" id="IPR006805">
    <property type="entry name" value="Anth_synth_I_N"/>
</dbReference>
<evidence type="ECO:0000256" key="11">
    <source>
        <dbReference type="ARBA" id="ARBA00047683"/>
    </source>
</evidence>
<dbReference type="AlphaFoldDB" id="C0EA55"/>
<dbReference type="InterPro" id="IPR019999">
    <property type="entry name" value="Anth_synth_I-like"/>
</dbReference>
<comment type="similarity">
    <text evidence="2 12">Belongs to the anthranilate synthase component I family.</text>
</comment>
<dbReference type="HOGENOM" id="CLU_006493_9_3_9"/>
<gene>
    <name evidence="12 15" type="primary">trpE</name>
    <name evidence="15" type="ORF">CLOSTMETH_00709</name>
</gene>
<dbReference type="PRINTS" id="PR00095">
    <property type="entry name" value="ANTSNTHASEI"/>
</dbReference>
<keyword evidence="6 12" id="KW-0028">Amino-acid biosynthesis</keyword>
<evidence type="ECO:0000256" key="2">
    <source>
        <dbReference type="ARBA" id="ARBA00009562"/>
    </source>
</evidence>
<dbReference type="PANTHER" id="PTHR11236">
    <property type="entry name" value="AMINOBENZOATE/ANTHRANILATE SYNTHASE"/>
    <property type="match status" value="1"/>
</dbReference>
<dbReference type="EC" id="4.1.3.27" evidence="4 12"/>
<dbReference type="NCBIfam" id="TIGR00564">
    <property type="entry name" value="trpE_most"/>
    <property type="match status" value="1"/>
</dbReference>
<evidence type="ECO:0000256" key="10">
    <source>
        <dbReference type="ARBA" id="ARBA00025634"/>
    </source>
</evidence>
<keyword evidence="7 12" id="KW-0822">Tryptophan biosynthesis</keyword>
<dbReference type="InterPro" id="IPR005256">
    <property type="entry name" value="Anth_synth_I_PabB"/>
</dbReference>
<dbReference type="SUPFAM" id="SSF56322">
    <property type="entry name" value="ADC synthase"/>
    <property type="match status" value="1"/>
</dbReference>
<dbReference type="STRING" id="537013.CLOSTMETH_00709"/>
<reference evidence="15 16" key="1">
    <citation type="submission" date="2009-01" db="EMBL/GenBank/DDBJ databases">
        <authorList>
            <person name="Fulton L."/>
            <person name="Clifton S."/>
            <person name="Fulton B."/>
            <person name="Xu J."/>
            <person name="Minx P."/>
            <person name="Pepin K.H."/>
            <person name="Johnson M."/>
            <person name="Bhonagiri V."/>
            <person name="Nash W.E."/>
            <person name="Mardis E.R."/>
            <person name="Wilson R.K."/>
        </authorList>
    </citation>
    <scope>NUCLEOTIDE SEQUENCE [LARGE SCALE GENOMIC DNA]</scope>
    <source>
        <strain evidence="15 16">DSM 5476</strain>
    </source>
</reference>
<comment type="cofactor">
    <cofactor evidence="12">
        <name>Mg(2+)</name>
        <dbReference type="ChEBI" id="CHEBI:18420"/>
    </cofactor>
</comment>
<keyword evidence="12" id="KW-0460">Magnesium</keyword>
<name>C0EA55_9FIRM</name>
<dbReference type="EMBL" id="ACEC01000026">
    <property type="protein sequence ID" value="EEG31674.1"/>
    <property type="molecule type" value="Genomic_DNA"/>
</dbReference>
<comment type="pathway">
    <text evidence="1 12">Amino-acid biosynthesis; L-tryptophan biosynthesis; L-tryptophan from chorismate: step 1/5.</text>
</comment>
<evidence type="ECO:0000259" key="14">
    <source>
        <dbReference type="Pfam" id="PF04715"/>
    </source>
</evidence>
<keyword evidence="16" id="KW-1185">Reference proteome</keyword>
<evidence type="ECO:0000259" key="13">
    <source>
        <dbReference type="Pfam" id="PF00425"/>
    </source>
</evidence>
<evidence type="ECO:0000256" key="3">
    <source>
        <dbReference type="ARBA" id="ARBA00011575"/>
    </source>
</evidence>